<dbReference type="PROSITE" id="PS01124">
    <property type="entry name" value="HTH_ARAC_FAMILY_2"/>
    <property type="match status" value="1"/>
</dbReference>
<dbReference type="SMART" id="SM00448">
    <property type="entry name" value="REC"/>
    <property type="match status" value="1"/>
</dbReference>
<evidence type="ECO:0000256" key="6">
    <source>
        <dbReference type="ARBA" id="ARBA00023125"/>
    </source>
</evidence>
<dbReference type="GO" id="GO:0003700">
    <property type="term" value="F:DNA-binding transcription factor activity"/>
    <property type="evidence" value="ECO:0007669"/>
    <property type="project" value="InterPro"/>
</dbReference>
<dbReference type="PROSITE" id="PS50110">
    <property type="entry name" value="RESPONSE_REGULATORY"/>
    <property type="match status" value="1"/>
</dbReference>
<dbReference type="PANTHER" id="PTHR42713:SF3">
    <property type="entry name" value="TRANSCRIPTIONAL REGULATORY PROTEIN HPTR"/>
    <property type="match status" value="1"/>
</dbReference>
<comment type="caution">
    <text evidence="11">The sequence shown here is derived from an EMBL/GenBank/DDBJ whole genome shotgun (WGS) entry which is preliminary data.</text>
</comment>
<organism evidence="11 12">
    <name type="scientific">Paenibacillus albiflavus</name>
    <dbReference type="NCBI Taxonomy" id="2545760"/>
    <lineage>
        <taxon>Bacteria</taxon>
        <taxon>Bacillati</taxon>
        <taxon>Bacillota</taxon>
        <taxon>Bacilli</taxon>
        <taxon>Bacillales</taxon>
        <taxon>Paenibacillaceae</taxon>
        <taxon>Paenibacillus</taxon>
    </lineage>
</organism>
<reference evidence="11 12" key="1">
    <citation type="submission" date="2019-03" db="EMBL/GenBank/DDBJ databases">
        <authorList>
            <person name="Kim M.K.M."/>
        </authorList>
    </citation>
    <scope>NUCLEOTIDE SEQUENCE [LARGE SCALE GENOMIC DNA]</scope>
    <source>
        <strain evidence="11 12">18JY21-1</strain>
    </source>
</reference>
<evidence type="ECO:0000313" key="12">
    <source>
        <dbReference type="Proteomes" id="UP000295418"/>
    </source>
</evidence>
<dbReference type="AlphaFoldDB" id="A0A4R4EG26"/>
<dbReference type="PRINTS" id="PR00032">
    <property type="entry name" value="HTHARAC"/>
</dbReference>
<evidence type="ECO:0000256" key="3">
    <source>
        <dbReference type="ARBA" id="ARBA00022553"/>
    </source>
</evidence>
<feature type="domain" description="Response regulatory" evidence="10">
    <location>
        <begin position="4"/>
        <end position="121"/>
    </location>
</feature>
<dbReference type="GO" id="GO:0005737">
    <property type="term" value="C:cytoplasm"/>
    <property type="evidence" value="ECO:0007669"/>
    <property type="project" value="UniProtKB-SubCell"/>
</dbReference>
<evidence type="ECO:0000256" key="1">
    <source>
        <dbReference type="ARBA" id="ARBA00004496"/>
    </source>
</evidence>
<evidence type="ECO:0000259" key="9">
    <source>
        <dbReference type="PROSITE" id="PS01124"/>
    </source>
</evidence>
<dbReference type="SUPFAM" id="SSF46689">
    <property type="entry name" value="Homeodomain-like"/>
    <property type="match status" value="2"/>
</dbReference>
<dbReference type="Gene3D" id="1.10.10.60">
    <property type="entry name" value="Homeodomain-like"/>
    <property type="match status" value="2"/>
</dbReference>
<evidence type="ECO:0000256" key="2">
    <source>
        <dbReference type="ARBA" id="ARBA00022490"/>
    </source>
</evidence>
<dbReference type="InterPro" id="IPR001789">
    <property type="entry name" value="Sig_transdc_resp-reg_receiver"/>
</dbReference>
<feature type="modified residue" description="4-aspartylphosphate" evidence="8">
    <location>
        <position position="56"/>
    </location>
</feature>
<evidence type="ECO:0000256" key="4">
    <source>
        <dbReference type="ARBA" id="ARBA00023012"/>
    </source>
</evidence>
<keyword evidence="12" id="KW-1185">Reference proteome</keyword>
<dbReference type="InterPro" id="IPR009057">
    <property type="entry name" value="Homeodomain-like_sf"/>
</dbReference>
<dbReference type="GO" id="GO:0000160">
    <property type="term" value="P:phosphorelay signal transduction system"/>
    <property type="evidence" value="ECO:0007669"/>
    <property type="project" value="UniProtKB-KW"/>
</dbReference>
<dbReference type="PANTHER" id="PTHR42713">
    <property type="entry name" value="HISTIDINE KINASE-RELATED"/>
    <property type="match status" value="1"/>
</dbReference>
<proteinExistence type="predicted"/>
<dbReference type="GO" id="GO:0043565">
    <property type="term" value="F:sequence-specific DNA binding"/>
    <property type="evidence" value="ECO:0007669"/>
    <property type="project" value="InterPro"/>
</dbReference>
<gene>
    <name evidence="11" type="ORF">E0485_12075</name>
</gene>
<comment type="subcellular location">
    <subcellularLocation>
        <location evidence="1">Cytoplasm</location>
    </subcellularLocation>
</comment>
<protein>
    <submittedName>
        <fullName evidence="11">Response regulator</fullName>
    </submittedName>
</protein>
<dbReference type="Gene3D" id="3.40.50.2300">
    <property type="match status" value="1"/>
</dbReference>
<evidence type="ECO:0000256" key="8">
    <source>
        <dbReference type="PROSITE-ProRule" id="PRU00169"/>
    </source>
</evidence>
<keyword evidence="6" id="KW-0238">DNA-binding</keyword>
<dbReference type="Pfam" id="PF12833">
    <property type="entry name" value="HTH_18"/>
    <property type="match status" value="1"/>
</dbReference>
<evidence type="ECO:0000259" key="10">
    <source>
        <dbReference type="PROSITE" id="PS50110"/>
    </source>
</evidence>
<evidence type="ECO:0000313" key="11">
    <source>
        <dbReference type="EMBL" id="TCZ77191.1"/>
    </source>
</evidence>
<dbReference type="CDD" id="cd17536">
    <property type="entry name" value="REC_YesN-like"/>
    <property type="match status" value="1"/>
</dbReference>
<evidence type="ECO:0000256" key="7">
    <source>
        <dbReference type="ARBA" id="ARBA00023163"/>
    </source>
</evidence>
<keyword evidence="4" id="KW-0902">Two-component regulatory system</keyword>
<dbReference type="SUPFAM" id="SSF52172">
    <property type="entry name" value="CheY-like"/>
    <property type="match status" value="1"/>
</dbReference>
<accession>A0A4R4EG26</accession>
<dbReference type="Pfam" id="PF00072">
    <property type="entry name" value="Response_reg"/>
    <property type="match status" value="1"/>
</dbReference>
<dbReference type="SMART" id="SM00342">
    <property type="entry name" value="HTH_ARAC"/>
    <property type="match status" value="1"/>
</dbReference>
<keyword evidence="7" id="KW-0804">Transcription</keyword>
<evidence type="ECO:0000256" key="5">
    <source>
        <dbReference type="ARBA" id="ARBA00023015"/>
    </source>
</evidence>
<dbReference type="OrthoDB" id="9788446at2"/>
<keyword evidence="3 8" id="KW-0597">Phosphoprotein</keyword>
<dbReference type="InterPro" id="IPR018060">
    <property type="entry name" value="HTH_AraC"/>
</dbReference>
<dbReference type="Proteomes" id="UP000295418">
    <property type="component" value="Unassembled WGS sequence"/>
</dbReference>
<name>A0A4R4EG26_9BACL</name>
<dbReference type="InterPro" id="IPR011006">
    <property type="entry name" value="CheY-like_superfamily"/>
</dbReference>
<keyword evidence="2" id="KW-0963">Cytoplasm</keyword>
<dbReference type="InterPro" id="IPR020449">
    <property type="entry name" value="Tscrpt_reg_AraC-type_HTH"/>
</dbReference>
<keyword evidence="5" id="KW-0805">Transcription regulation</keyword>
<sequence length="539" mass="62956">MELKVLLVDDEINIVRNLQKIIPWHKYDFTKVDTASNGAKALEYVLNYDTDLILCDIRMPQMDGLSFLEKLKDHGKKCTVLMLTGYQDFDYVRSALKNGARDYILKPINYEELERIIAKHATEIKNRKLEQIKERNKWNKAMIVAYEKFLYDVLLDYTTVSSRQFLFDEENKLDELQYTLLLIDLDDYSQISRGWNEKERKLINFAVRNVLLDALMSHSLAYAVLQTREGEWCVLIQHQKNSGYDLEMVHMWSRKMLNAVSENVKLTVSVGIYPVHVPIDKLADAYKQLQRTVHLSPQNHQIIVLEEEVSQPNELKYSMWGLVEEIVSSIKKRDRDKMEQAFQELNNTLREISGQSLQRAEQFLHFMILHLLREMHEINVLTSEDEKSVWTMLERSISIKSLLDIIHKLLNDSFNSSTNRKPSDMLMVSAKDYIDKNLANDLGVEEISDYLGISYSYFSMLFKQTFGETFLEYLTKQRIELAKSMLLASDKSVAQIGKLVGYSERRYFTRVFYKFTGSTPSEYREKNADPKSILPDLSS</sequence>
<dbReference type="EMBL" id="SKFG01000010">
    <property type="protein sequence ID" value="TCZ77191.1"/>
    <property type="molecule type" value="Genomic_DNA"/>
</dbReference>
<feature type="domain" description="HTH araC/xylS-type" evidence="9">
    <location>
        <begin position="428"/>
        <end position="526"/>
    </location>
</feature>
<dbReference type="InterPro" id="IPR051552">
    <property type="entry name" value="HptR"/>
</dbReference>
<dbReference type="RefSeq" id="WP_132418292.1">
    <property type="nucleotide sequence ID" value="NZ_SKFG01000010.1"/>
</dbReference>